<proteinExistence type="predicted"/>
<dbReference type="PANTHER" id="PTHR42852">
    <property type="entry name" value="THIOL:DISULFIDE INTERCHANGE PROTEIN DSBE"/>
    <property type="match status" value="1"/>
</dbReference>
<sequence length="202" mass="23406">MPMKKGYKKVQIMILIMVLLLIIAGCRRTIGPEEVEDNQPPTEQEMTEEETQDIEEAPIEEGPLQFTLENQRQEEVTLSELKGKPIFLTFWVSWDEDSKEQLEVLHNLQRLLEEDVSFVGVNATTFETAEHKDILAYLEEQEYEFHIVFDDEGEVQDAYYVGSFPTTFLLDESGEVVQLFTTLMKEDKMIEALEPVLEKLLP</sequence>
<evidence type="ECO:0000256" key="1">
    <source>
        <dbReference type="SAM" id="MobiDB-lite"/>
    </source>
</evidence>
<dbReference type="CDD" id="cd02966">
    <property type="entry name" value="TlpA_like_family"/>
    <property type="match status" value="1"/>
</dbReference>
<feature type="domain" description="Thioredoxin" evidence="2">
    <location>
        <begin position="57"/>
        <end position="202"/>
    </location>
</feature>
<dbReference type="PANTHER" id="PTHR42852:SF17">
    <property type="entry name" value="THIOREDOXIN-LIKE PROTEIN HI_1115"/>
    <property type="match status" value="1"/>
</dbReference>
<dbReference type="InterPro" id="IPR000866">
    <property type="entry name" value="AhpC/TSA"/>
</dbReference>
<dbReference type="Gene3D" id="3.40.30.10">
    <property type="entry name" value="Glutaredoxin"/>
    <property type="match status" value="1"/>
</dbReference>
<reference evidence="4" key="1">
    <citation type="journal article" date="2016" name="Genome Announc.">
        <title>Complete genome sequence of Alkaliphilus metalliredigens strain QYMF, an alkaliphilic and metal-reducing bacterium isolated from borax-contaminated leachate ponds.</title>
        <authorList>
            <person name="Hwang C."/>
            <person name="Copeland A."/>
            <person name="Lucas S."/>
            <person name="Lapidus A."/>
            <person name="Barry K."/>
            <person name="Detter J.C."/>
            <person name="Glavina Del Rio T."/>
            <person name="Hammon N."/>
            <person name="Israni S."/>
            <person name="Dalin E."/>
            <person name="Tice H."/>
            <person name="Pitluck S."/>
            <person name="Chertkov O."/>
            <person name="Brettin T."/>
            <person name="Bruce D."/>
            <person name="Han C."/>
            <person name="Schmutz J."/>
            <person name="Larimer F."/>
            <person name="Land M.L."/>
            <person name="Hauser L."/>
            <person name="Kyrpides N."/>
            <person name="Mikhailova N."/>
            <person name="Ye Q."/>
            <person name="Zhou J."/>
            <person name="Richardson P."/>
            <person name="Fields M.W."/>
        </authorList>
    </citation>
    <scope>NUCLEOTIDE SEQUENCE [LARGE SCALE GENOMIC DNA]</scope>
    <source>
        <strain evidence="4">QYMF</strain>
    </source>
</reference>
<dbReference type="Pfam" id="PF00578">
    <property type="entry name" value="AhpC-TSA"/>
    <property type="match status" value="1"/>
</dbReference>
<name>A6TJG1_ALKMQ</name>
<dbReference type="InterPro" id="IPR013766">
    <property type="entry name" value="Thioredoxin_domain"/>
</dbReference>
<keyword evidence="4" id="KW-1185">Reference proteome</keyword>
<dbReference type="EMBL" id="CP000724">
    <property type="protein sequence ID" value="ABR46329.1"/>
    <property type="molecule type" value="Genomic_DNA"/>
</dbReference>
<dbReference type="eggNOG" id="COG1225">
    <property type="taxonomic scope" value="Bacteria"/>
</dbReference>
<dbReference type="STRING" id="293826.Amet_0086"/>
<dbReference type="HOGENOM" id="CLU_042529_11_4_9"/>
<dbReference type="PROSITE" id="PS51257">
    <property type="entry name" value="PROKAR_LIPOPROTEIN"/>
    <property type="match status" value="1"/>
</dbReference>
<organism evidence="3 4">
    <name type="scientific">Alkaliphilus metalliredigens (strain QYMF)</name>
    <dbReference type="NCBI Taxonomy" id="293826"/>
    <lineage>
        <taxon>Bacteria</taxon>
        <taxon>Bacillati</taxon>
        <taxon>Bacillota</taxon>
        <taxon>Clostridia</taxon>
        <taxon>Peptostreptococcales</taxon>
        <taxon>Natronincolaceae</taxon>
        <taxon>Alkaliphilus</taxon>
    </lineage>
</organism>
<protein>
    <submittedName>
        <fullName evidence="3">Alkyl hydroperoxide reductase/ Thiol specific antioxidant/ Mal allergen</fullName>
    </submittedName>
</protein>
<dbReference type="InterPro" id="IPR050553">
    <property type="entry name" value="Thioredoxin_ResA/DsbE_sf"/>
</dbReference>
<dbReference type="GO" id="GO:0016491">
    <property type="term" value="F:oxidoreductase activity"/>
    <property type="evidence" value="ECO:0007669"/>
    <property type="project" value="InterPro"/>
</dbReference>
<dbReference type="OrthoDB" id="9809733at2"/>
<evidence type="ECO:0000259" key="2">
    <source>
        <dbReference type="PROSITE" id="PS51352"/>
    </source>
</evidence>
<dbReference type="PROSITE" id="PS51352">
    <property type="entry name" value="THIOREDOXIN_2"/>
    <property type="match status" value="1"/>
</dbReference>
<gene>
    <name evidence="3" type="ordered locus">Amet_0086</name>
</gene>
<dbReference type="GO" id="GO:0016209">
    <property type="term" value="F:antioxidant activity"/>
    <property type="evidence" value="ECO:0007669"/>
    <property type="project" value="InterPro"/>
</dbReference>
<evidence type="ECO:0000313" key="4">
    <source>
        <dbReference type="Proteomes" id="UP000001572"/>
    </source>
</evidence>
<dbReference type="SUPFAM" id="SSF52833">
    <property type="entry name" value="Thioredoxin-like"/>
    <property type="match status" value="1"/>
</dbReference>
<dbReference type="KEGG" id="amt:Amet_0086"/>
<evidence type="ECO:0000313" key="3">
    <source>
        <dbReference type="EMBL" id="ABR46329.1"/>
    </source>
</evidence>
<dbReference type="Proteomes" id="UP000001572">
    <property type="component" value="Chromosome"/>
</dbReference>
<feature type="region of interest" description="Disordered" evidence="1">
    <location>
        <begin position="32"/>
        <end position="53"/>
    </location>
</feature>
<dbReference type="AlphaFoldDB" id="A6TJG1"/>
<dbReference type="InterPro" id="IPR036249">
    <property type="entry name" value="Thioredoxin-like_sf"/>
</dbReference>
<accession>A6TJG1</accession>